<evidence type="ECO:0000313" key="2">
    <source>
        <dbReference type="Proteomes" id="UP001603418"/>
    </source>
</evidence>
<evidence type="ECO:0000313" key="1">
    <source>
        <dbReference type="EMBL" id="MFF9886422.1"/>
    </source>
</evidence>
<dbReference type="EMBL" id="JBICBM010000020">
    <property type="protein sequence ID" value="MFF9886422.1"/>
    <property type="molecule type" value="Genomic_DNA"/>
</dbReference>
<proteinExistence type="predicted"/>
<comment type="caution">
    <text evidence="1">The sequence shown here is derived from an EMBL/GenBank/DDBJ whole genome shotgun (WGS) entry which is preliminary data.</text>
</comment>
<protein>
    <submittedName>
        <fullName evidence="1">Uncharacterized protein</fullName>
    </submittedName>
</protein>
<name>A0ABW6Z5K0_9ACTN</name>
<dbReference type="Proteomes" id="UP001603418">
    <property type="component" value="Unassembled WGS sequence"/>
</dbReference>
<accession>A0ABW6Z5K0</accession>
<dbReference type="RefSeq" id="WP_244406092.1">
    <property type="nucleotide sequence ID" value="NZ_JBFACJ010000040.1"/>
</dbReference>
<sequence length="57" mass="6488">MYLDLSLHIRFRLSKTRRDLGRAALCHVEQLQAPHLPFLGFKIRNAEGRGIVSTKVG</sequence>
<keyword evidence="2" id="KW-1185">Reference proteome</keyword>
<reference evidence="1 2" key="1">
    <citation type="submission" date="2024-10" db="EMBL/GenBank/DDBJ databases">
        <title>The Natural Products Discovery Center: Release of the First 8490 Sequenced Strains for Exploring Actinobacteria Biosynthetic Diversity.</title>
        <authorList>
            <person name="Kalkreuter E."/>
            <person name="Kautsar S.A."/>
            <person name="Yang D."/>
            <person name="Bader C.D."/>
            <person name="Teijaro C.N."/>
            <person name="Fluegel L."/>
            <person name="Davis C.M."/>
            <person name="Simpson J.R."/>
            <person name="Lauterbach L."/>
            <person name="Steele A.D."/>
            <person name="Gui C."/>
            <person name="Meng S."/>
            <person name="Li G."/>
            <person name="Viehrig K."/>
            <person name="Ye F."/>
            <person name="Su P."/>
            <person name="Kiefer A.F."/>
            <person name="Nichols A."/>
            <person name="Cepeda A.J."/>
            <person name="Yan W."/>
            <person name="Fan B."/>
            <person name="Jiang Y."/>
            <person name="Adhikari A."/>
            <person name="Zheng C.-J."/>
            <person name="Schuster L."/>
            <person name="Cowan T.M."/>
            <person name="Smanski M.J."/>
            <person name="Chevrette M.G."/>
            <person name="De Carvalho L.P.S."/>
            <person name="Shen B."/>
        </authorList>
    </citation>
    <scope>NUCLEOTIDE SEQUENCE [LARGE SCALE GENOMIC DNA]</scope>
    <source>
        <strain evidence="1 2">NPDC013366</strain>
    </source>
</reference>
<organism evidence="1 2">
    <name type="scientific">Streptomyces eurythermus</name>
    <dbReference type="NCBI Taxonomy" id="42237"/>
    <lineage>
        <taxon>Bacteria</taxon>
        <taxon>Bacillati</taxon>
        <taxon>Actinomycetota</taxon>
        <taxon>Actinomycetes</taxon>
        <taxon>Kitasatosporales</taxon>
        <taxon>Streptomycetaceae</taxon>
        <taxon>Streptomyces</taxon>
    </lineage>
</organism>
<gene>
    <name evidence="1" type="ORF">ACF1HC_33245</name>
</gene>